<keyword evidence="6 8" id="KW-0175">Coiled coil</keyword>
<dbReference type="InterPro" id="IPR008883">
    <property type="entry name" value="UEV_N"/>
</dbReference>
<sequence length="337" mass="38950">MSSPSSSSLVKFIEKALLATGPFALSYTDPDQKWLIRKHLTSFLQNFPKFDLSTDTFNHNNGTKVQLFLLEGSLHTQTSTIQQLPSIPLTIWVHENYPLTPPLVFINPKNPIPIRTNHTFINTSSGLTNTNYIKTWEHPRSNLLDFIRNLKKVLANDHPFIPTYPTPTPNLSVTKTEALDRLATRLHYDAITIMERTEKEIENLWKLQSEVKQRSESVRTIINDLETEKETLKERALKVNDDTHVLTIWVEKNYQRLMKLNSGDVEIEEMFEVDDEDDEKKLVMESLVIDEAIEDVMSVLEEATEKGKLEIGLYLKQVRVLAREQFFSRFIINHSSL</sequence>
<dbReference type="SUPFAM" id="SSF54495">
    <property type="entry name" value="UBC-like"/>
    <property type="match status" value="1"/>
</dbReference>
<dbReference type="Pfam" id="PF09454">
    <property type="entry name" value="Vps23_core"/>
    <property type="match status" value="1"/>
</dbReference>
<comment type="similarity">
    <text evidence="2">Belongs to the ubiquitin-conjugating enzyme family. UEV subfamily.</text>
</comment>
<keyword evidence="4" id="KW-0967">Endosome</keyword>
<dbReference type="AlphaFoldDB" id="A0A087H3T3"/>
<feature type="domain" description="SB" evidence="9">
    <location>
        <begin position="277"/>
        <end position="337"/>
    </location>
</feature>
<evidence type="ECO:0000313" key="11">
    <source>
        <dbReference type="EMBL" id="KFK36785.1"/>
    </source>
</evidence>
<dbReference type="InterPro" id="IPR017916">
    <property type="entry name" value="SB_dom"/>
</dbReference>
<evidence type="ECO:0000259" key="9">
    <source>
        <dbReference type="PROSITE" id="PS51312"/>
    </source>
</evidence>
<evidence type="ECO:0000256" key="6">
    <source>
        <dbReference type="ARBA" id="ARBA00023054"/>
    </source>
</evidence>
<evidence type="ECO:0008006" key="13">
    <source>
        <dbReference type="Google" id="ProtNLM"/>
    </source>
</evidence>
<accession>A0A087H3T3</accession>
<proteinExistence type="inferred from homology"/>
<dbReference type="GO" id="GO:0000813">
    <property type="term" value="C:ESCRT I complex"/>
    <property type="evidence" value="ECO:0007669"/>
    <property type="project" value="TreeGrafter"/>
</dbReference>
<dbReference type="CDD" id="cd11685">
    <property type="entry name" value="UEV_TSG101-like"/>
    <property type="match status" value="1"/>
</dbReference>
<dbReference type="GO" id="GO:0015031">
    <property type="term" value="P:protein transport"/>
    <property type="evidence" value="ECO:0007669"/>
    <property type="project" value="UniProtKB-UniRule"/>
</dbReference>
<comment type="subcellular location">
    <subcellularLocation>
        <location evidence="1">Endosome</location>
    </subcellularLocation>
</comment>
<evidence type="ECO:0000313" key="12">
    <source>
        <dbReference type="Proteomes" id="UP000029120"/>
    </source>
</evidence>
<evidence type="ECO:0000256" key="1">
    <source>
        <dbReference type="ARBA" id="ARBA00004177"/>
    </source>
</evidence>
<evidence type="ECO:0000256" key="8">
    <source>
        <dbReference type="SAM" id="Coils"/>
    </source>
</evidence>
<dbReference type="PROSITE" id="PS51322">
    <property type="entry name" value="UEV"/>
    <property type="match status" value="1"/>
</dbReference>
<evidence type="ECO:0000256" key="4">
    <source>
        <dbReference type="ARBA" id="ARBA00022753"/>
    </source>
</evidence>
<dbReference type="EMBL" id="CM002872">
    <property type="protein sequence ID" value="KFK36785.1"/>
    <property type="molecule type" value="Genomic_DNA"/>
</dbReference>
<dbReference type="OrthoDB" id="306304at2759"/>
<dbReference type="SUPFAM" id="SSF140111">
    <property type="entry name" value="Endosomal sorting complex assembly domain"/>
    <property type="match status" value="1"/>
</dbReference>
<keyword evidence="3 7" id="KW-0813">Transport</keyword>
<dbReference type="InterPro" id="IPR016135">
    <property type="entry name" value="UBQ-conjugating_enzyme/RWD"/>
</dbReference>
<organism evidence="11 12">
    <name type="scientific">Arabis alpina</name>
    <name type="common">Alpine rock-cress</name>
    <dbReference type="NCBI Taxonomy" id="50452"/>
    <lineage>
        <taxon>Eukaryota</taxon>
        <taxon>Viridiplantae</taxon>
        <taxon>Streptophyta</taxon>
        <taxon>Embryophyta</taxon>
        <taxon>Tracheophyta</taxon>
        <taxon>Spermatophyta</taxon>
        <taxon>Magnoliopsida</taxon>
        <taxon>eudicotyledons</taxon>
        <taxon>Gunneridae</taxon>
        <taxon>Pentapetalae</taxon>
        <taxon>rosids</taxon>
        <taxon>malvids</taxon>
        <taxon>Brassicales</taxon>
        <taxon>Brassicaceae</taxon>
        <taxon>Arabideae</taxon>
        <taxon>Arabis</taxon>
    </lineage>
</organism>
<dbReference type="Pfam" id="PF05743">
    <property type="entry name" value="UEV"/>
    <property type="match status" value="1"/>
</dbReference>
<evidence type="ECO:0000259" key="10">
    <source>
        <dbReference type="PROSITE" id="PS51322"/>
    </source>
</evidence>
<evidence type="ECO:0000256" key="2">
    <source>
        <dbReference type="ARBA" id="ARBA00009594"/>
    </source>
</evidence>
<dbReference type="PANTHER" id="PTHR23306">
    <property type="entry name" value="TUMOR SUSCEPTIBILITY GENE 101 PROTEIN-RELATED"/>
    <property type="match status" value="1"/>
</dbReference>
<evidence type="ECO:0000256" key="5">
    <source>
        <dbReference type="ARBA" id="ARBA00022927"/>
    </source>
</evidence>
<dbReference type="GO" id="GO:0043130">
    <property type="term" value="F:ubiquitin binding"/>
    <property type="evidence" value="ECO:0007669"/>
    <property type="project" value="TreeGrafter"/>
</dbReference>
<reference evidence="12" key="1">
    <citation type="journal article" date="2015" name="Nat. Plants">
        <title>Genome expansion of Arabis alpina linked with retrotransposition and reduced symmetric DNA methylation.</title>
        <authorList>
            <person name="Willing E.M."/>
            <person name="Rawat V."/>
            <person name="Mandakova T."/>
            <person name="Maumus F."/>
            <person name="James G.V."/>
            <person name="Nordstroem K.J."/>
            <person name="Becker C."/>
            <person name="Warthmann N."/>
            <person name="Chica C."/>
            <person name="Szarzynska B."/>
            <person name="Zytnicki M."/>
            <person name="Albani M.C."/>
            <person name="Kiefer C."/>
            <person name="Bergonzi S."/>
            <person name="Castaings L."/>
            <person name="Mateos J.L."/>
            <person name="Berns M.C."/>
            <person name="Bujdoso N."/>
            <person name="Piofczyk T."/>
            <person name="de Lorenzo L."/>
            <person name="Barrero-Sicilia C."/>
            <person name="Mateos I."/>
            <person name="Piednoel M."/>
            <person name="Hagmann J."/>
            <person name="Chen-Min-Tao R."/>
            <person name="Iglesias-Fernandez R."/>
            <person name="Schuster S.C."/>
            <person name="Alonso-Blanco C."/>
            <person name="Roudier F."/>
            <person name="Carbonero P."/>
            <person name="Paz-Ares J."/>
            <person name="Davis S.J."/>
            <person name="Pecinka A."/>
            <person name="Quesneville H."/>
            <person name="Colot V."/>
            <person name="Lysak M.A."/>
            <person name="Weigel D."/>
            <person name="Coupland G."/>
            <person name="Schneeberger K."/>
        </authorList>
    </citation>
    <scope>NUCLEOTIDE SEQUENCE [LARGE SCALE GENOMIC DNA]</scope>
    <source>
        <strain evidence="12">cv. Pajares</strain>
    </source>
</reference>
<dbReference type="Gene3D" id="6.10.140.820">
    <property type="match status" value="1"/>
</dbReference>
<gene>
    <name evidence="11" type="ordered locus">AALP_Aa4g170500</name>
</gene>
<dbReference type="InterPro" id="IPR052070">
    <property type="entry name" value="ESCRT-I_UEV_domain"/>
</dbReference>
<feature type="coiled-coil region" evidence="8">
    <location>
        <begin position="215"/>
        <end position="242"/>
    </location>
</feature>
<name>A0A087H3T3_ARAAL</name>
<dbReference type="PANTHER" id="PTHR23306:SF21">
    <property type="entry name" value="UBIQUITIN-CONJUGATING ENZYME_RWD-LIKE PROTEIN"/>
    <property type="match status" value="1"/>
</dbReference>
<keyword evidence="5 7" id="KW-0653">Protein transport</keyword>
<dbReference type="PROSITE" id="PS51312">
    <property type="entry name" value="SB"/>
    <property type="match status" value="1"/>
</dbReference>
<dbReference type="InterPro" id="IPR037202">
    <property type="entry name" value="ESCRT_assembly_dom"/>
</dbReference>
<dbReference type="eggNOG" id="KOG2391">
    <property type="taxonomic scope" value="Eukaryota"/>
</dbReference>
<keyword evidence="12" id="KW-1185">Reference proteome</keyword>
<dbReference type="Gene3D" id="3.10.110.10">
    <property type="entry name" value="Ubiquitin Conjugating Enzyme"/>
    <property type="match status" value="1"/>
</dbReference>
<evidence type="ECO:0000256" key="3">
    <source>
        <dbReference type="ARBA" id="ARBA00022448"/>
    </source>
</evidence>
<dbReference type="Proteomes" id="UP000029120">
    <property type="component" value="Chromosome 4"/>
</dbReference>
<dbReference type="OMA" id="PDQKWLI"/>
<dbReference type="Gramene" id="KFK36785">
    <property type="protein sequence ID" value="KFK36785"/>
    <property type="gene ID" value="AALP_AA4G170500"/>
</dbReference>
<dbReference type="GO" id="GO:0008333">
    <property type="term" value="P:endosome to lysosome transport"/>
    <property type="evidence" value="ECO:0007669"/>
    <property type="project" value="TreeGrafter"/>
</dbReference>
<protein>
    <recommendedName>
        <fullName evidence="13">UEV domain-containing protein</fullName>
    </recommendedName>
</protein>
<evidence type="ECO:0000256" key="7">
    <source>
        <dbReference type="PROSITE-ProRule" id="PRU00644"/>
    </source>
</evidence>
<feature type="domain" description="UEV" evidence="10">
    <location>
        <begin position="17"/>
        <end position="164"/>
    </location>
</feature>